<reference evidence="1 2" key="1">
    <citation type="submission" date="2019-12" db="EMBL/GenBank/DDBJ databases">
        <title>Genome sequencing and assembly of endphytes of Porphyra tenera.</title>
        <authorList>
            <person name="Park J.M."/>
            <person name="Shin R."/>
            <person name="Jo S.H."/>
        </authorList>
    </citation>
    <scope>NUCLEOTIDE SEQUENCE [LARGE SCALE GENOMIC DNA]</scope>
    <source>
        <strain evidence="1 2">GPM4</strain>
    </source>
</reference>
<name>A0A857JJU9_9ALTE</name>
<sequence length="229" mass="24923">MNSTIDQLKNKRLLWQASQVSGAHKTLPSGFDSLDAYLEGGLPEQGVVDISSPIGIGELRLLLPSFVLRQQSSQKLLVFIGAPARLNAPMLAKMGFELSRILIIEPKNAKEALWSTEQCLKSGCCDGVFLWHQGLEVHQAKRLQFAAETGEALSVVLRQQQPMSFSLPVALSLALTPCPEGIKVTVTKRKGGSLSQPFTVNMAQTWPSLTRQPTSSNIVPLPRIHSLTG</sequence>
<dbReference type="OrthoDB" id="9811176at2"/>
<dbReference type="Proteomes" id="UP000464524">
    <property type="component" value="Chromosome"/>
</dbReference>
<dbReference type="EMBL" id="CP047656">
    <property type="protein sequence ID" value="QHJ12329.1"/>
    <property type="molecule type" value="Genomic_DNA"/>
</dbReference>
<evidence type="ECO:0000313" key="1">
    <source>
        <dbReference type="EMBL" id="QHJ12329.1"/>
    </source>
</evidence>
<dbReference type="KEGG" id="pmes:FX988_02581"/>
<dbReference type="RefSeq" id="WP_160180357.1">
    <property type="nucleotide sequence ID" value="NZ_CP047656.1"/>
</dbReference>
<dbReference type="SUPFAM" id="SSF52540">
    <property type="entry name" value="P-loop containing nucleoside triphosphate hydrolases"/>
    <property type="match status" value="1"/>
</dbReference>
<dbReference type="AlphaFoldDB" id="A0A857JJU9"/>
<protein>
    <submittedName>
        <fullName evidence="1">Cell division inhibitor SulA</fullName>
    </submittedName>
</protein>
<proteinExistence type="predicted"/>
<dbReference type="PIRSF" id="PIRSF037290">
    <property type="entry name" value="UCP037290"/>
    <property type="match status" value="1"/>
</dbReference>
<organism evidence="1 2">
    <name type="scientific">Paraglaciecola mesophila</name>
    <dbReference type="NCBI Taxonomy" id="197222"/>
    <lineage>
        <taxon>Bacteria</taxon>
        <taxon>Pseudomonadati</taxon>
        <taxon>Pseudomonadota</taxon>
        <taxon>Gammaproteobacteria</taxon>
        <taxon>Alteromonadales</taxon>
        <taxon>Alteromonadaceae</taxon>
        <taxon>Paraglaciecola</taxon>
    </lineage>
</organism>
<dbReference type="InterPro" id="IPR017166">
    <property type="entry name" value="UCP037290"/>
</dbReference>
<gene>
    <name evidence="1" type="ORF">FX988_02581</name>
</gene>
<accession>A0A857JJU9</accession>
<dbReference type="InterPro" id="IPR027417">
    <property type="entry name" value="P-loop_NTPase"/>
</dbReference>
<dbReference type="InterPro" id="IPR047610">
    <property type="entry name" value="ImuA_translesion"/>
</dbReference>
<evidence type="ECO:0000313" key="2">
    <source>
        <dbReference type="Proteomes" id="UP000464524"/>
    </source>
</evidence>
<dbReference type="NCBIfam" id="NF033429">
    <property type="entry name" value="ImuA_translesion"/>
    <property type="match status" value="1"/>
</dbReference>
<keyword evidence="2" id="KW-1185">Reference proteome</keyword>
<dbReference type="Gene3D" id="3.40.50.300">
    <property type="entry name" value="P-loop containing nucleotide triphosphate hydrolases"/>
    <property type="match status" value="1"/>
</dbReference>